<proteinExistence type="predicted"/>
<feature type="transmembrane region" description="Helical" evidence="7">
    <location>
        <begin position="554"/>
        <end position="573"/>
    </location>
</feature>
<organism evidence="9 10">
    <name type="scientific">Gryllotalpicola daejeonensis</name>
    <dbReference type="NCBI Taxonomy" id="993087"/>
    <lineage>
        <taxon>Bacteria</taxon>
        <taxon>Bacillati</taxon>
        <taxon>Actinomycetota</taxon>
        <taxon>Actinomycetes</taxon>
        <taxon>Micrococcales</taxon>
        <taxon>Microbacteriaceae</taxon>
        <taxon>Gryllotalpicola</taxon>
    </lineage>
</organism>
<keyword evidence="3" id="KW-0808">Transferase</keyword>
<evidence type="ECO:0000259" key="8">
    <source>
        <dbReference type="Pfam" id="PF13632"/>
    </source>
</evidence>
<sequence length="645" mass="72154">MADETWEEPCGFKAPRRFVPDQREDLSSLVTDGVITRQQLDDAVALAEASHANAAGVLLSQDFVTELQLAVARGKSWGIEAVDLAHERFERDLARRRSGPEYIRRGWLPIRRDTDGRLLVATFFAPTPQLRDEVELELDGQVRFVATSRWALREAVLDIFADYFADHARDALGASDPLLSARKVLSRAQAVGGGALIVAYAVCLVIWTLSTIVWTVAVGSIVFLLATTFKYVVALHGSRYDVVEQLTPAEVEAVDDNALPMYTVLVPVFREANVVARLIANLRTLDYPRHKLEVLVLVEEEDHETRDAITAADPPANFHVLTIPKGTPQTKPRACNVGLAVATGELLVIYDAEDVPDADQLKKAYLAFQRGGEDLVCVQAALSYFNDSENVLTRMFTLEYGFWFYYMLTGLEAARLPIPLGGTSNHFRVSGLRALGGWDPYNVTEDADLGIRASALGYRVGIINSTTLEEANNAFPNFIRQRSRWIKGYLQTSIVHARQPRRLVRQIGWVSFLSFVLLVAGTPITFLGVIPSFVVTFVSIWLEHVTIADLVPAWVMWIMLFNFTVGNAVMIYVNMMGPFKRGQYYLVPWAILNPLYWILHSIAAYKAVWQLVTRPHFWEKTTHGLTTHLSPTERQAPDVERQPAA</sequence>
<dbReference type="InterPro" id="IPR037257">
    <property type="entry name" value="T2SS_E_N_sf"/>
</dbReference>
<evidence type="ECO:0000313" key="10">
    <source>
        <dbReference type="Proteomes" id="UP001415169"/>
    </source>
</evidence>
<dbReference type="SUPFAM" id="SSF53448">
    <property type="entry name" value="Nucleotide-diphospho-sugar transferases"/>
    <property type="match status" value="1"/>
</dbReference>
<feature type="transmembrane region" description="Helical" evidence="7">
    <location>
        <begin position="188"/>
        <end position="207"/>
    </location>
</feature>
<evidence type="ECO:0000313" key="9">
    <source>
        <dbReference type="EMBL" id="GAA4163502.1"/>
    </source>
</evidence>
<keyword evidence="2" id="KW-0328">Glycosyltransferase</keyword>
<dbReference type="PANTHER" id="PTHR43867">
    <property type="entry name" value="CELLULOSE SYNTHASE CATALYTIC SUBUNIT A [UDP-FORMING]"/>
    <property type="match status" value="1"/>
</dbReference>
<feature type="transmembrane region" description="Helical" evidence="7">
    <location>
        <begin position="213"/>
        <end position="233"/>
    </location>
</feature>
<gene>
    <name evidence="9" type="ORF">GCM10022286_24060</name>
</gene>
<dbReference type="Pfam" id="PF13632">
    <property type="entry name" value="Glyco_trans_2_3"/>
    <property type="match status" value="1"/>
</dbReference>
<keyword evidence="6 7" id="KW-0472">Membrane</keyword>
<comment type="caution">
    <text evidence="9">The sequence shown here is derived from an EMBL/GenBank/DDBJ whole genome shotgun (WGS) entry which is preliminary data.</text>
</comment>
<reference evidence="9" key="1">
    <citation type="journal article" date="2014" name="Int. J. Syst. Evol. Microbiol.">
        <title>Complete genome of a new Firmicutes species belonging to the dominant human colonic microbiota ('Ruminococcus bicirculans') reveals two chromosomes and a selective capacity to utilize plant glucans.</title>
        <authorList>
            <consortium name="NISC Comparative Sequencing Program"/>
            <person name="Wegmann U."/>
            <person name="Louis P."/>
            <person name="Goesmann A."/>
            <person name="Henrissat B."/>
            <person name="Duncan S.H."/>
            <person name="Flint H.J."/>
        </authorList>
    </citation>
    <scope>NUCLEOTIDE SEQUENCE</scope>
    <source>
        <strain evidence="9">JCM 17590</strain>
    </source>
</reference>
<accession>A0ABP7ZMF0</accession>
<dbReference type="RefSeq" id="WP_344792032.1">
    <property type="nucleotide sequence ID" value="NZ_BAABBV010000001.1"/>
</dbReference>
<dbReference type="Proteomes" id="UP001415169">
    <property type="component" value="Unassembled WGS sequence"/>
</dbReference>
<evidence type="ECO:0000256" key="6">
    <source>
        <dbReference type="ARBA" id="ARBA00023136"/>
    </source>
</evidence>
<evidence type="ECO:0000256" key="1">
    <source>
        <dbReference type="ARBA" id="ARBA00004141"/>
    </source>
</evidence>
<feature type="transmembrane region" description="Helical" evidence="7">
    <location>
        <begin position="585"/>
        <end position="605"/>
    </location>
</feature>
<name>A0ABP7ZMF0_9MICO</name>
<dbReference type="Gene3D" id="3.90.550.10">
    <property type="entry name" value="Spore Coat Polysaccharide Biosynthesis Protein SpsA, Chain A"/>
    <property type="match status" value="1"/>
</dbReference>
<evidence type="ECO:0000256" key="2">
    <source>
        <dbReference type="ARBA" id="ARBA00022676"/>
    </source>
</evidence>
<keyword evidence="5 7" id="KW-1133">Transmembrane helix</keyword>
<dbReference type="PANTHER" id="PTHR43867:SF2">
    <property type="entry name" value="CELLULOSE SYNTHASE CATALYTIC SUBUNIT A [UDP-FORMING]"/>
    <property type="match status" value="1"/>
</dbReference>
<protein>
    <submittedName>
        <fullName evidence="9">Glycosyltransferase</fullName>
    </submittedName>
</protein>
<evidence type="ECO:0000256" key="4">
    <source>
        <dbReference type="ARBA" id="ARBA00022692"/>
    </source>
</evidence>
<evidence type="ECO:0000256" key="5">
    <source>
        <dbReference type="ARBA" id="ARBA00022989"/>
    </source>
</evidence>
<dbReference type="InterPro" id="IPR029044">
    <property type="entry name" value="Nucleotide-diphossugar_trans"/>
</dbReference>
<reference evidence="9" key="2">
    <citation type="submission" date="2023-12" db="EMBL/GenBank/DDBJ databases">
        <authorList>
            <person name="Sun Q."/>
            <person name="Inoue M."/>
        </authorList>
    </citation>
    <scope>NUCLEOTIDE SEQUENCE</scope>
    <source>
        <strain evidence="9">JCM 17590</strain>
    </source>
</reference>
<dbReference type="SUPFAM" id="SSF160246">
    <property type="entry name" value="EspE N-terminal domain-like"/>
    <property type="match status" value="1"/>
</dbReference>
<keyword evidence="4 7" id="KW-0812">Transmembrane</keyword>
<dbReference type="InterPro" id="IPR001173">
    <property type="entry name" value="Glyco_trans_2-like"/>
</dbReference>
<keyword evidence="10" id="KW-1185">Reference proteome</keyword>
<dbReference type="InterPro" id="IPR050321">
    <property type="entry name" value="Glycosyltr_2/OpgH_subfam"/>
</dbReference>
<feature type="transmembrane region" description="Helical" evidence="7">
    <location>
        <begin position="509"/>
        <end position="542"/>
    </location>
</feature>
<comment type="subcellular location">
    <subcellularLocation>
        <location evidence="1">Membrane</location>
        <topology evidence="1">Multi-pass membrane protein</topology>
    </subcellularLocation>
</comment>
<feature type="domain" description="Glycosyltransferase 2-like" evidence="8">
    <location>
        <begin position="348"/>
        <end position="562"/>
    </location>
</feature>
<evidence type="ECO:0000256" key="7">
    <source>
        <dbReference type="SAM" id="Phobius"/>
    </source>
</evidence>
<dbReference type="EMBL" id="BAABBV010000001">
    <property type="protein sequence ID" value="GAA4163502.1"/>
    <property type="molecule type" value="Genomic_DNA"/>
</dbReference>
<evidence type="ECO:0000256" key="3">
    <source>
        <dbReference type="ARBA" id="ARBA00022679"/>
    </source>
</evidence>